<organism evidence="2 3">
    <name type="scientific">Thalassotalea euphylliae</name>
    <dbReference type="NCBI Taxonomy" id="1655234"/>
    <lineage>
        <taxon>Bacteria</taxon>
        <taxon>Pseudomonadati</taxon>
        <taxon>Pseudomonadota</taxon>
        <taxon>Gammaproteobacteria</taxon>
        <taxon>Alteromonadales</taxon>
        <taxon>Colwelliaceae</taxon>
        <taxon>Thalassotalea</taxon>
    </lineage>
</organism>
<evidence type="ECO:0000256" key="1">
    <source>
        <dbReference type="SAM" id="SignalP"/>
    </source>
</evidence>
<keyword evidence="3" id="KW-1185">Reference proteome</keyword>
<proteinExistence type="predicted"/>
<reference evidence="3" key="1">
    <citation type="submission" date="2018-08" db="EMBL/GenBank/DDBJ databases">
        <title>Thalassotalea euphylliae genome.</title>
        <authorList>
            <person name="Summers S."/>
            <person name="Rice S.A."/>
            <person name="Freckelton M.L."/>
            <person name="Nedved B.T."/>
            <person name="Hadfield M.G."/>
        </authorList>
    </citation>
    <scope>NUCLEOTIDE SEQUENCE [LARGE SCALE GENOMIC DNA]</scope>
    <source>
        <strain evidence="3">H3</strain>
    </source>
</reference>
<dbReference type="EMBL" id="QUOT01000001">
    <property type="protein sequence ID" value="REL31768.1"/>
    <property type="molecule type" value="Genomic_DNA"/>
</dbReference>
<dbReference type="RefSeq" id="WP_116016864.1">
    <property type="nucleotide sequence ID" value="NZ_QUOT01000001.1"/>
</dbReference>
<feature type="chain" id="PRO_5017741071" description="MipA/OmpV family protein" evidence="1">
    <location>
        <begin position="24"/>
        <end position="255"/>
    </location>
</feature>
<evidence type="ECO:0008006" key="4">
    <source>
        <dbReference type="Google" id="ProtNLM"/>
    </source>
</evidence>
<gene>
    <name evidence="2" type="ORF">DXX94_14175</name>
</gene>
<keyword evidence="1" id="KW-0732">Signal</keyword>
<accession>A0A3E0U4A5</accession>
<dbReference type="AlphaFoldDB" id="A0A3E0U4A5"/>
<dbReference type="Proteomes" id="UP000256899">
    <property type="component" value="Unassembled WGS sequence"/>
</dbReference>
<feature type="signal peptide" evidence="1">
    <location>
        <begin position="1"/>
        <end position="23"/>
    </location>
</feature>
<comment type="caution">
    <text evidence="2">The sequence shown here is derived from an EMBL/GenBank/DDBJ whole genome shotgun (WGS) entry which is preliminary data.</text>
</comment>
<name>A0A3E0U4A5_9GAMM</name>
<evidence type="ECO:0000313" key="3">
    <source>
        <dbReference type="Proteomes" id="UP000256899"/>
    </source>
</evidence>
<evidence type="ECO:0000313" key="2">
    <source>
        <dbReference type="EMBL" id="REL31768.1"/>
    </source>
</evidence>
<sequence>MVKHLFIAALLMCYCTIVYKAMAFEHSQQTHQGLVTQQSAPNSSSVSLFVEPSFIDSGSPETSAQQTIQDTPKSQRTFNTEVSWLQHNEIYAAQALQAVTNNKGSVESEPNIATDAQFLSPAITQYSLMQFSTQPLALAPQTAELAKDNAYLQTSYVVASYQALNIALSAKIEQLDTTVATSYYAPVPNLFETQNLIGTDITSATFGIIGNYQLTPNWSIVGAITTTSVAEDTKLSTLDADALAHMALIGASYSF</sequence>
<protein>
    <recommendedName>
        <fullName evidence="4">MipA/OmpV family protein</fullName>
    </recommendedName>
</protein>